<dbReference type="Pfam" id="PF24951">
    <property type="entry name" value="LisH_PAC1"/>
    <property type="match status" value="1"/>
</dbReference>
<dbReference type="InterPro" id="IPR020472">
    <property type="entry name" value="WD40_PAC1"/>
</dbReference>
<evidence type="ECO:0000256" key="1">
    <source>
        <dbReference type="ARBA" id="ARBA00022574"/>
    </source>
</evidence>
<feature type="compositionally biased region" description="Basic and acidic residues" evidence="5">
    <location>
        <begin position="336"/>
        <end position="345"/>
    </location>
</feature>
<feature type="region of interest" description="Disordered" evidence="5">
    <location>
        <begin position="311"/>
        <end position="354"/>
    </location>
</feature>
<dbReference type="SUPFAM" id="SSF50978">
    <property type="entry name" value="WD40 repeat-like"/>
    <property type="match status" value="1"/>
</dbReference>
<feature type="repeat" description="WD" evidence="3">
    <location>
        <begin position="362"/>
        <end position="385"/>
    </location>
</feature>
<comment type="caution">
    <text evidence="7">The sequence shown here is derived from an EMBL/GenBank/DDBJ whole genome shotgun (WGS) entry which is preliminary data.</text>
</comment>
<evidence type="ECO:0000256" key="3">
    <source>
        <dbReference type="PROSITE-ProRule" id="PRU00221"/>
    </source>
</evidence>
<dbReference type="Pfam" id="PF00400">
    <property type="entry name" value="WD40"/>
    <property type="match status" value="7"/>
</dbReference>
<dbReference type="InterPro" id="IPR006594">
    <property type="entry name" value="LisH"/>
</dbReference>
<evidence type="ECO:0000256" key="5">
    <source>
        <dbReference type="SAM" id="MobiDB-lite"/>
    </source>
</evidence>
<keyword evidence="2" id="KW-0677">Repeat</keyword>
<organism evidence="7 8">
    <name type="scientific">Pseudocohnilembus persalinus</name>
    <name type="common">Ciliate</name>
    <dbReference type="NCBI Taxonomy" id="266149"/>
    <lineage>
        <taxon>Eukaryota</taxon>
        <taxon>Sar</taxon>
        <taxon>Alveolata</taxon>
        <taxon>Ciliophora</taxon>
        <taxon>Intramacronucleata</taxon>
        <taxon>Oligohymenophorea</taxon>
        <taxon>Scuticociliatia</taxon>
        <taxon>Philasterida</taxon>
        <taxon>Pseudocohnilembidae</taxon>
        <taxon>Pseudocohnilembus</taxon>
    </lineage>
</organism>
<dbReference type="AlphaFoldDB" id="A0A0V0QMM0"/>
<dbReference type="InterPro" id="IPR015943">
    <property type="entry name" value="WD40/YVTN_repeat-like_dom_sf"/>
</dbReference>
<dbReference type="OMA" id="WHVATKE"/>
<keyword evidence="4" id="KW-0175">Coiled coil</keyword>
<dbReference type="PROSITE" id="PS50082">
    <property type="entry name" value="WD_REPEATS_2"/>
    <property type="match status" value="7"/>
</dbReference>
<dbReference type="PRINTS" id="PR00320">
    <property type="entry name" value="GPROTEINBRPT"/>
</dbReference>
<feature type="compositionally biased region" description="Low complexity" evidence="5">
    <location>
        <begin position="313"/>
        <end position="335"/>
    </location>
</feature>
<dbReference type="InterPro" id="IPR037190">
    <property type="entry name" value="LIS1_N"/>
</dbReference>
<feature type="repeat" description="WD" evidence="3">
    <location>
        <begin position="386"/>
        <end position="427"/>
    </location>
</feature>
<feature type="domain" description="PAC1-like LisH-like dimerisation" evidence="6">
    <location>
        <begin position="5"/>
        <end position="37"/>
    </location>
</feature>
<feature type="repeat" description="WD" evidence="3">
    <location>
        <begin position="160"/>
        <end position="194"/>
    </location>
</feature>
<feature type="repeat" description="WD" evidence="3">
    <location>
        <begin position="245"/>
        <end position="286"/>
    </location>
</feature>
<evidence type="ECO:0000256" key="4">
    <source>
        <dbReference type="SAM" id="Coils"/>
    </source>
</evidence>
<dbReference type="InterPro" id="IPR019775">
    <property type="entry name" value="WD40_repeat_CS"/>
</dbReference>
<evidence type="ECO:0000313" key="8">
    <source>
        <dbReference type="Proteomes" id="UP000054937"/>
    </source>
</evidence>
<dbReference type="OrthoDB" id="674604at2759"/>
<dbReference type="PROSITE" id="PS50294">
    <property type="entry name" value="WD_REPEATS_REGION"/>
    <property type="match status" value="6"/>
</dbReference>
<dbReference type="Gene3D" id="2.130.10.10">
    <property type="entry name" value="YVTN repeat-like/Quinoprotein amine dehydrogenase"/>
    <property type="match status" value="1"/>
</dbReference>
<dbReference type="PROSITE" id="PS50896">
    <property type="entry name" value="LISH"/>
    <property type="match status" value="1"/>
</dbReference>
<dbReference type="InParanoid" id="A0A0V0QMM0"/>
<accession>A0A0V0QMM0</accession>
<reference evidence="7 8" key="1">
    <citation type="journal article" date="2015" name="Sci. Rep.">
        <title>Genome of the facultative scuticociliatosis pathogen Pseudocohnilembus persalinus provides insight into its virulence through horizontal gene transfer.</title>
        <authorList>
            <person name="Xiong J."/>
            <person name="Wang G."/>
            <person name="Cheng J."/>
            <person name="Tian M."/>
            <person name="Pan X."/>
            <person name="Warren A."/>
            <person name="Jiang C."/>
            <person name="Yuan D."/>
            <person name="Miao W."/>
        </authorList>
    </citation>
    <scope>NUCLEOTIDE SEQUENCE [LARGE SCALE GENOMIC DNA]</scope>
    <source>
        <strain evidence="7">36N120E</strain>
    </source>
</reference>
<dbReference type="InterPro" id="IPR036322">
    <property type="entry name" value="WD40_repeat_dom_sf"/>
</dbReference>
<evidence type="ECO:0000259" key="6">
    <source>
        <dbReference type="Pfam" id="PF24951"/>
    </source>
</evidence>
<dbReference type="PANTHER" id="PTHR19848:SF8">
    <property type="entry name" value="F-BOX AND WD REPEAT DOMAIN CONTAINING 7"/>
    <property type="match status" value="1"/>
</dbReference>
<name>A0A0V0QMM0_PSEPJ</name>
<feature type="repeat" description="WD" evidence="3">
    <location>
        <begin position="429"/>
        <end position="464"/>
    </location>
</feature>
<keyword evidence="8" id="KW-1185">Reference proteome</keyword>
<evidence type="ECO:0000256" key="2">
    <source>
        <dbReference type="ARBA" id="ARBA00022737"/>
    </source>
</evidence>
<dbReference type="PANTHER" id="PTHR19848">
    <property type="entry name" value="WD40 REPEAT PROTEIN"/>
    <property type="match status" value="1"/>
</dbReference>
<dbReference type="Gene3D" id="1.20.960.30">
    <property type="match status" value="1"/>
</dbReference>
<sequence length="464" mass="52859">MVLTQKQRDELNKGILEYLFNNNYEEAGEKFEELLGYKYDAGQQKNPMMKNILEKKWVSIIRLQKRDMELKQEIEQLKEDIEDLKKRGALGGAQGMQGGLLDKADKSLMYNPKQKHVLSSHRANITRVAFHAAYSWVASSSEDGSAKIWDSETGELEATLKQHAGVVNSVAFDYSGQYLVTASSDMTLKIWDLQKNFICVKTLQGHDHSVSHGEFSLDNNFVLSCSRDKTIKLWEVNSGYCKKTLDAHTEWVRMVKISPNGQKFASCSNDQSIIIWNYTNMEAQHQIQDAHDNVIEILAWCGHNLDKSDLIMKKGGSQNGNQQHSNSQNNNNNGNEESKSEHSEKQLNQQNQQQQNEWNSIFLASGGRDKLVKLWNTVSGELIHTFQGNDNWVRGIGFHPFLTFMYTSSDDKSIRVWNLMTGKQVRKIAEAHTHFISSLDTSKNYPLVASGGFDFKVKIWDLKP</sequence>
<keyword evidence="1 3" id="KW-0853">WD repeat</keyword>
<dbReference type="Proteomes" id="UP000054937">
    <property type="component" value="Unassembled WGS sequence"/>
</dbReference>
<proteinExistence type="predicted"/>
<dbReference type="PROSITE" id="PS00678">
    <property type="entry name" value="WD_REPEATS_1"/>
    <property type="match status" value="5"/>
</dbReference>
<dbReference type="SMART" id="SM00320">
    <property type="entry name" value="WD40"/>
    <property type="match status" value="7"/>
</dbReference>
<feature type="repeat" description="WD" evidence="3">
    <location>
        <begin position="118"/>
        <end position="159"/>
    </location>
</feature>
<feature type="repeat" description="WD" evidence="3">
    <location>
        <begin position="203"/>
        <end position="244"/>
    </location>
</feature>
<gene>
    <name evidence="7" type="ORF">PPERSA_12651</name>
</gene>
<dbReference type="CDD" id="cd00200">
    <property type="entry name" value="WD40"/>
    <property type="match status" value="1"/>
</dbReference>
<evidence type="ECO:0000313" key="7">
    <source>
        <dbReference type="EMBL" id="KRX03372.1"/>
    </source>
</evidence>
<protein>
    <submittedName>
        <fullName evidence="7">WD40-repeat-containing domain</fullName>
    </submittedName>
</protein>
<feature type="coiled-coil region" evidence="4">
    <location>
        <begin position="60"/>
        <end position="87"/>
    </location>
</feature>
<dbReference type="EMBL" id="LDAU01000133">
    <property type="protein sequence ID" value="KRX03372.1"/>
    <property type="molecule type" value="Genomic_DNA"/>
</dbReference>
<dbReference type="InterPro" id="IPR001680">
    <property type="entry name" value="WD40_rpt"/>
</dbReference>
<dbReference type="InterPro" id="IPR056795">
    <property type="entry name" value="PAC1-like_LisH-like_dom"/>
</dbReference>
<dbReference type="SUPFAM" id="SSF109925">
    <property type="entry name" value="Lissencephaly-1 protein (Lis-1, PAF-AH alpha) N-terminal domain"/>
    <property type="match status" value="1"/>
</dbReference>